<keyword evidence="15" id="KW-0040">ANK repeat</keyword>
<dbReference type="InterPro" id="IPR016177">
    <property type="entry name" value="DNA-bd_dom_sf"/>
</dbReference>
<dbReference type="Pfam" id="PF18359">
    <property type="entry name" value="Tudor_5"/>
    <property type="match status" value="1"/>
</dbReference>
<dbReference type="InterPro" id="IPR041291">
    <property type="entry name" value="TUDOR_5"/>
</dbReference>
<evidence type="ECO:0000259" key="18">
    <source>
        <dbReference type="PROSITE" id="PS50280"/>
    </source>
</evidence>
<evidence type="ECO:0000259" key="20">
    <source>
        <dbReference type="PROSITE" id="PS50982"/>
    </source>
</evidence>
<dbReference type="EMBL" id="CVRI01000054">
    <property type="protein sequence ID" value="CRL00774.1"/>
    <property type="molecule type" value="Genomic_DNA"/>
</dbReference>
<dbReference type="SMART" id="SM00317">
    <property type="entry name" value="SET"/>
    <property type="match status" value="1"/>
</dbReference>
<protein>
    <submittedName>
        <fullName evidence="21">CLUMA_CG014028, isoform A</fullName>
    </submittedName>
</protein>
<dbReference type="Pfam" id="PF07065">
    <property type="entry name" value="D123"/>
    <property type="match status" value="1"/>
</dbReference>
<keyword evidence="12" id="KW-0805">Transcription regulation</keyword>
<dbReference type="SUPFAM" id="SSF54171">
    <property type="entry name" value="DNA-binding domain"/>
    <property type="match status" value="1"/>
</dbReference>
<evidence type="ECO:0000259" key="19">
    <source>
        <dbReference type="PROSITE" id="PS50867"/>
    </source>
</evidence>
<dbReference type="Pfam" id="PF05033">
    <property type="entry name" value="Pre-SET"/>
    <property type="match status" value="1"/>
</dbReference>
<evidence type="ECO:0000256" key="13">
    <source>
        <dbReference type="ARBA" id="ARBA00023163"/>
    </source>
</evidence>
<evidence type="ECO:0000256" key="11">
    <source>
        <dbReference type="ARBA" id="ARBA00022853"/>
    </source>
</evidence>
<dbReference type="PROSITE" id="PS50088">
    <property type="entry name" value="ANK_REPEAT"/>
    <property type="match status" value="3"/>
</dbReference>
<dbReference type="Gene3D" id="2.170.270.10">
    <property type="entry name" value="SET domain"/>
    <property type="match status" value="1"/>
</dbReference>
<dbReference type="GO" id="GO:0070828">
    <property type="term" value="P:heterochromatin organization"/>
    <property type="evidence" value="ECO:0007669"/>
    <property type="project" value="TreeGrafter"/>
</dbReference>
<dbReference type="Pfam" id="PF01429">
    <property type="entry name" value="MBD"/>
    <property type="match status" value="1"/>
</dbReference>
<feature type="compositionally biased region" description="Basic and acidic residues" evidence="16">
    <location>
        <begin position="633"/>
        <end position="654"/>
    </location>
</feature>
<dbReference type="InterPro" id="IPR041292">
    <property type="entry name" value="Tudor_4"/>
</dbReference>
<dbReference type="CDD" id="cd01395">
    <property type="entry name" value="HMT_MBD"/>
    <property type="match status" value="1"/>
</dbReference>
<evidence type="ECO:0000256" key="10">
    <source>
        <dbReference type="ARBA" id="ARBA00022833"/>
    </source>
</evidence>
<reference evidence="21 22" key="1">
    <citation type="submission" date="2015-04" db="EMBL/GenBank/DDBJ databases">
        <authorList>
            <person name="Syromyatnikov M.Y."/>
            <person name="Popov V.N."/>
        </authorList>
    </citation>
    <scope>NUCLEOTIDE SEQUENCE [LARGE SCALE GENOMIC DNA]</scope>
</reference>
<feature type="transmembrane region" description="Helical" evidence="17">
    <location>
        <begin position="359"/>
        <end position="375"/>
    </location>
</feature>
<evidence type="ECO:0000256" key="5">
    <source>
        <dbReference type="ARBA" id="ARBA00022603"/>
    </source>
</evidence>
<dbReference type="InterPro" id="IPR009772">
    <property type="entry name" value="CDC123"/>
</dbReference>
<dbReference type="SMART" id="SM00391">
    <property type="entry name" value="MBD"/>
    <property type="match status" value="1"/>
</dbReference>
<keyword evidence="10" id="KW-0862">Zinc</keyword>
<dbReference type="CDD" id="cd10517">
    <property type="entry name" value="SET_SETDB1"/>
    <property type="match status" value="1"/>
</dbReference>
<keyword evidence="11" id="KW-0156">Chromatin regulator</keyword>
<feature type="domain" description="MBD" evidence="20">
    <location>
        <begin position="1209"/>
        <end position="1276"/>
    </location>
</feature>
<dbReference type="PROSITE" id="PS50867">
    <property type="entry name" value="PRE_SET"/>
    <property type="match status" value="1"/>
</dbReference>
<dbReference type="InterPro" id="IPR047232">
    <property type="entry name" value="SETDB1/2-like_MBD"/>
</dbReference>
<dbReference type="InterPro" id="IPR007728">
    <property type="entry name" value="Pre-SET_dom"/>
</dbReference>
<keyword evidence="3" id="KW-0158">Chromosome</keyword>
<keyword evidence="7" id="KW-0949">S-adenosyl-L-methionine</keyword>
<evidence type="ECO:0000256" key="14">
    <source>
        <dbReference type="ARBA" id="ARBA00023242"/>
    </source>
</evidence>
<dbReference type="GO" id="GO:0046974">
    <property type="term" value="F:histone H3K9 methyltransferase activity"/>
    <property type="evidence" value="ECO:0007669"/>
    <property type="project" value="TreeGrafter"/>
</dbReference>
<dbReference type="Gene3D" id="1.25.40.20">
    <property type="entry name" value="Ankyrin repeat-containing domain"/>
    <property type="match status" value="1"/>
</dbReference>
<dbReference type="Pfam" id="PF12796">
    <property type="entry name" value="Ank_2"/>
    <property type="match status" value="2"/>
</dbReference>
<proteinExistence type="predicted"/>
<evidence type="ECO:0000256" key="4">
    <source>
        <dbReference type="ARBA" id="ARBA00022491"/>
    </source>
</evidence>
<feature type="repeat" description="ANK" evidence="15">
    <location>
        <begin position="106"/>
        <end position="134"/>
    </location>
</feature>
<keyword evidence="9" id="KW-0677">Repeat</keyword>
<dbReference type="GO" id="GO:0010629">
    <property type="term" value="P:negative regulation of gene expression"/>
    <property type="evidence" value="ECO:0007669"/>
    <property type="project" value="TreeGrafter"/>
</dbReference>
<evidence type="ECO:0000256" key="1">
    <source>
        <dbReference type="ARBA" id="ARBA00004123"/>
    </source>
</evidence>
<keyword evidence="17" id="KW-1133">Transmembrane helix</keyword>
<evidence type="ECO:0000256" key="3">
    <source>
        <dbReference type="ARBA" id="ARBA00022454"/>
    </source>
</evidence>
<dbReference type="STRING" id="568069.A0A1J1INV5"/>
<dbReference type="PROSITE" id="PS50280">
    <property type="entry name" value="SET"/>
    <property type="match status" value="1"/>
</dbReference>
<evidence type="ECO:0000256" key="16">
    <source>
        <dbReference type="SAM" id="MobiDB-lite"/>
    </source>
</evidence>
<dbReference type="InterPro" id="IPR051516">
    <property type="entry name" value="SETDB_methyltransferase"/>
</dbReference>
<dbReference type="SUPFAM" id="SSF48403">
    <property type="entry name" value="Ankyrin repeat"/>
    <property type="match status" value="1"/>
</dbReference>
<dbReference type="PANTHER" id="PTHR46024:SF1">
    <property type="entry name" value="HISTONE-LYSINE N-METHYLTRANSFERASE EGGLESS"/>
    <property type="match status" value="1"/>
</dbReference>
<feature type="compositionally biased region" description="Acidic residues" evidence="16">
    <location>
        <begin position="1493"/>
        <end position="1503"/>
    </location>
</feature>
<feature type="domain" description="Pre-SET" evidence="19">
    <location>
        <begin position="1341"/>
        <end position="1415"/>
    </location>
</feature>
<dbReference type="SUPFAM" id="SSF82199">
    <property type="entry name" value="SET domain"/>
    <property type="match status" value="1"/>
</dbReference>
<feature type="compositionally biased region" description="Low complexity" evidence="16">
    <location>
        <begin position="1133"/>
        <end position="1157"/>
    </location>
</feature>
<dbReference type="InterPro" id="IPR036770">
    <property type="entry name" value="Ankyrin_rpt-contain_sf"/>
</dbReference>
<evidence type="ECO:0000256" key="12">
    <source>
        <dbReference type="ARBA" id="ARBA00023015"/>
    </source>
</evidence>
<evidence type="ECO:0000256" key="17">
    <source>
        <dbReference type="SAM" id="Phobius"/>
    </source>
</evidence>
<dbReference type="PROSITE" id="PS50216">
    <property type="entry name" value="DHHC"/>
    <property type="match status" value="1"/>
</dbReference>
<feature type="domain" description="SET" evidence="18">
    <location>
        <begin position="1418"/>
        <end position="1659"/>
    </location>
</feature>
<accession>A0A1J1INV5</accession>
<keyword evidence="22" id="KW-1185">Reference proteome</keyword>
<dbReference type="OrthoDB" id="163438at2759"/>
<feature type="repeat" description="ANK" evidence="15">
    <location>
        <begin position="208"/>
        <end position="240"/>
    </location>
</feature>
<dbReference type="InterPro" id="IPR046341">
    <property type="entry name" value="SET_dom_sf"/>
</dbReference>
<feature type="compositionally biased region" description="Acidic residues" evidence="16">
    <location>
        <begin position="1104"/>
        <end position="1115"/>
    </location>
</feature>
<dbReference type="GO" id="GO:0032259">
    <property type="term" value="P:methylation"/>
    <property type="evidence" value="ECO:0007669"/>
    <property type="project" value="UniProtKB-KW"/>
</dbReference>
<evidence type="ECO:0000256" key="9">
    <source>
        <dbReference type="ARBA" id="ARBA00022737"/>
    </source>
</evidence>
<feature type="compositionally biased region" description="Basic and acidic residues" evidence="16">
    <location>
        <begin position="1116"/>
        <end position="1127"/>
    </location>
</feature>
<evidence type="ECO:0000256" key="2">
    <source>
        <dbReference type="ARBA" id="ARBA00004286"/>
    </source>
</evidence>
<evidence type="ECO:0000256" key="8">
    <source>
        <dbReference type="ARBA" id="ARBA00022723"/>
    </source>
</evidence>
<gene>
    <name evidence="21" type="ORF">CLUMA_CG014028</name>
</gene>
<dbReference type="GO" id="GO:0003677">
    <property type="term" value="F:DNA binding"/>
    <property type="evidence" value="ECO:0007669"/>
    <property type="project" value="InterPro"/>
</dbReference>
<feature type="region of interest" description="Disordered" evidence="16">
    <location>
        <begin position="631"/>
        <end position="655"/>
    </location>
</feature>
<dbReference type="Gene3D" id="3.30.890.10">
    <property type="entry name" value="Methyl-cpg-binding Protein 2, Chain A"/>
    <property type="match status" value="1"/>
</dbReference>
<comment type="subcellular location">
    <subcellularLocation>
        <location evidence="2">Chromosome</location>
    </subcellularLocation>
    <subcellularLocation>
        <location evidence="1">Nucleus</location>
    </subcellularLocation>
</comment>
<dbReference type="GO" id="GO:0005634">
    <property type="term" value="C:nucleus"/>
    <property type="evidence" value="ECO:0007669"/>
    <property type="project" value="UniProtKB-SubCell"/>
</dbReference>
<evidence type="ECO:0000256" key="7">
    <source>
        <dbReference type="ARBA" id="ARBA00022691"/>
    </source>
</evidence>
<dbReference type="InterPro" id="IPR001214">
    <property type="entry name" value="SET_dom"/>
</dbReference>
<evidence type="ECO:0000256" key="15">
    <source>
        <dbReference type="PROSITE-ProRule" id="PRU00023"/>
    </source>
</evidence>
<dbReference type="GO" id="GO:0005694">
    <property type="term" value="C:chromosome"/>
    <property type="evidence" value="ECO:0007669"/>
    <property type="project" value="UniProtKB-SubCell"/>
</dbReference>
<feature type="region of interest" description="Disordered" evidence="16">
    <location>
        <begin position="1103"/>
        <end position="1157"/>
    </location>
</feature>
<keyword evidence="5" id="KW-0489">Methyltransferase</keyword>
<dbReference type="Proteomes" id="UP000183832">
    <property type="component" value="Unassembled WGS sequence"/>
</dbReference>
<dbReference type="Pfam" id="PF00856">
    <property type="entry name" value="SET"/>
    <property type="match status" value="1"/>
</dbReference>
<keyword evidence="6" id="KW-0808">Transferase</keyword>
<dbReference type="PROSITE" id="PS50982">
    <property type="entry name" value="MBD"/>
    <property type="match status" value="1"/>
</dbReference>
<sequence>MEKSNLQGTNNRVFPRALQPIGRNVWDLDLNTLSCGMNEENDQQEIASTDSNILTENGGSEMLLFRNPMDDEDLDVFDCFKSGEISEVENIVDKLGAEILNSRDRHGYTVTHWVALDGNVELLRYLIEKNAPIDLPCLGIQGPHPIHWAARKGHTAIIQLLLQTGHVHVNTADFKGLTPLMTASMYGRTISACYLLGMGAQHHLTDINGDTALHWASYKGHSEIIQILINSGVDLQKTDNFGSTPLHLSCLSGNLQCVRILCQKRNLDLQPKDKNEKTPLMLAQSHRHYEIVKLLQTEMKKKSRWFPALSEVWGWIFGGAGNSKGPLLLFLVSVLLWGYPMYIIRVIPITWNTLRRSHYVFIFWNVLMWISWIVANRRNPGYIPKNSDSYYQAIKQIPYFDKWKKRSCNTILSRLCHSCRCLRPLRAKHCRICNRCVQRALPTRIQNEPVQKFSKLKVEVKLSSILLMDESVNVQDENAKVAEDASLNKSISDININDNKKDCNETGRSNPSKILLNVLKHLSQESIKDLINESNESQNEPDSSSVAVENSNETIVIKAELTSNQTESLNESRMDVDAFELQDGQITSNNEETSDSIILLLSDDENAEKGEENASKKPKLDSIVEENISGEVVTEKVEQNKNNENKSDDKENNRKFNGISKDCINPECSHGSSKFLECSISVLNFYYRPKKNKPQFVCEICFENAMKKYEILVDTFVNNKPLRDIEMHKKYEMVEVIDSDEEDENKNEFFINSKLEQILFTTGTEIETEGIMQQICNKIDITTHLRRENDVIASRIKILEKSEKDFEKQLRHVEDKSRLWYNELYAINKPLISRRPSLDLPANTNPSIKVYQSSRNETTSNTNELHEDEIYYAICSRSEGRIGQTWAPCKLLETIEQGANGNKMYRVQFIDNPSKCEIVKGKEFALSKINNALKIGARVIAQNPRAHSKTHKDIHKRFCPGVIGEKLSKYNKSRYLVFYDYGQVNYATPQQVREIAEVSKNVWEDVHKNLSEFIQDYLQSHTQRQRALLNVHINRTVETEKNGIWRTCTIADIDCSLVKLYFPEENVYEWLYRGSKRLGPLFKQTNKNMNMNARRNTDITYVTIDDDDEDGDDENVDKTSIDSEANKRNTARKSTAPTSLLKSSSKPPSTSSNSAPTKTIILNDDQCYLYEPKTVTKYRHFTPIASIAAKQYAMHTCSNSCLVKPSHKLPSYSPLPKPLLSNWERQIVRHKNIKVVFYKAPCGRRLRNMNEVWDYLNITKCDYLNVDNFDFDTHIQVLFFYDITNIEDCPLYIPDMSEGKEGMKIPVINAFDKVPPPKLEYSAVRLPQKGVNINTDPDFMPCCDCTDDCYDKRKCSCFQMTIQGYKFANRNETMNDDDISYVWKRLLKPVQTGIYECNSRCKCSSRCLNKVVQNPIQVKMQLFRTENRGWGLECCHDIPMGTFICIYAGQLYPEDDANALCQGIDHGDEYFAELDIIETATAMKEGYESGVIYEEEESEDEEERPSSDSSDSDYDAHKDHEDEDFISRTKQSGNREIITRSARGDTNKKNSSAKKKQNVNETSDSDNEMVNMLPTASDGSGENPKWKFSLRKYFGKNEKVYIMDAKHCGNVGRYFNHSCDPNLMVQSVFVDTHDMRFPWIAFFACRAIKAGTELTWNYNYEVGSVAAKFKEYSIKSLLIPIPSNVLDYILYEQFILPKECGELSKETDSNNFIGEECKFDSDDDNDEDYNAPEFPEFSKVISETLEKLGKKAFIKTNWSCPKDSCWITTSNILCVSDLTDVYQLLKASSICQQDFLKPGPHYLVMKEWKEIDAGAEFRCFVRNKKLIAISPRDFPEFHQHFESHRLEIIEDITDFFKKKIERKFNTLNYVIDMFKEPQENDKENFSVDEGLVNQIHRLLLDKKVQNQN</sequence>
<dbReference type="Gene3D" id="2.30.30.140">
    <property type="match status" value="1"/>
</dbReference>
<dbReference type="InterPro" id="IPR002110">
    <property type="entry name" value="Ankyrin_rpt"/>
</dbReference>
<organism evidence="21 22">
    <name type="scientific">Clunio marinus</name>
    <dbReference type="NCBI Taxonomy" id="568069"/>
    <lineage>
        <taxon>Eukaryota</taxon>
        <taxon>Metazoa</taxon>
        <taxon>Ecdysozoa</taxon>
        <taxon>Arthropoda</taxon>
        <taxon>Hexapoda</taxon>
        <taxon>Insecta</taxon>
        <taxon>Pterygota</taxon>
        <taxon>Neoptera</taxon>
        <taxon>Endopterygota</taxon>
        <taxon>Diptera</taxon>
        <taxon>Nematocera</taxon>
        <taxon>Chironomoidea</taxon>
        <taxon>Chironomidae</taxon>
        <taxon>Clunio</taxon>
    </lineage>
</organism>
<dbReference type="PANTHER" id="PTHR46024">
    <property type="entry name" value="HISTONE-LYSINE N-METHYLTRANSFERASE EGGLESS"/>
    <property type="match status" value="1"/>
</dbReference>
<keyword evidence="4" id="KW-0678">Repressor</keyword>
<evidence type="ECO:0000256" key="6">
    <source>
        <dbReference type="ARBA" id="ARBA00022679"/>
    </source>
</evidence>
<dbReference type="InterPro" id="IPR001739">
    <property type="entry name" value="Methyl_CpG_DNA-bd"/>
</dbReference>
<feature type="transmembrane region" description="Helical" evidence="17">
    <location>
        <begin position="327"/>
        <end position="347"/>
    </location>
</feature>
<keyword evidence="13" id="KW-0804">Transcription</keyword>
<dbReference type="SMART" id="SM00468">
    <property type="entry name" value="PreSET"/>
    <property type="match status" value="1"/>
</dbReference>
<keyword evidence="17" id="KW-0812">Transmembrane</keyword>
<dbReference type="Pfam" id="PF18358">
    <property type="entry name" value="Tudor_4"/>
    <property type="match status" value="1"/>
</dbReference>
<keyword evidence="17" id="KW-0472">Membrane</keyword>
<feature type="repeat" description="ANK" evidence="15">
    <location>
        <begin position="141"/>
        <end position="165"/>
    </location>
</feature>
<evidence type="ECO:0000313" key="22">
    <source>
        <dbReference type="Proteomes" id="UP000183832"/>
    </source>
</evidence>
<dbReference type="GO" id="GO:0008270">
    <property type="term" value="F:zinc ion binding"/>
    <property type="evidence" value="ECO:0007669"/>
    <property type="project" value="InterPro"/>
</dbReference>
<dbReference type="SMART" id="SM00248">
    <property type="entry name" value="ANK"/>
    <property type="match status" value="6"/>
</dbReference>
<evidence type="ECO:0000313" key="21">
    <source>
        <dbReference type="EMBL" id="CRL00774.1"/>
    </source>
</evidence>
<keyword evidence="14" id="KW-0539">Nucleus</keyword>
<keyword evidence="8" id="KW-0479">Metal-binding</keyword>
<name>A0A1J1INV5_9DIPT</name>
<feature type="region of interest" description="Disordered" evidence="16">
    <location>
        <begin position="1492"/>
        <end position="1578"/>
    </location>
</feature>
<dbReference type="PROSITE" id="PS50297">
    <property type="entry name" value="ANK_REP_REGION"/>
    <property type="match status" value="3"/>
</dbReference>